<accession>A0A4Y2CH51</accession>
<organism evidence="1 2">
    <name type="scientific">Araneus ventricosus</name>
    <name type="common">Orbweaver spider</name>
    <name type="synonym">Epeira ventricosa</name>
    <dbReference type="NCBI Taxonomy" id="182803"/>
    <lineage>
        <taxon>Eukaryota</taxon>
        <taxon>Metazoa</taxon>
        <taxon>Ecdysozoa</taxon>
        <taxon>Arthropoda</taxon>
        <taxon>Chelicerata</taxon>
        <taxon>Arachnida</taxon>
        <taxon>Araneae</taxon>
        <taxon>Araneomorphae</taxon>
        <taxon>Entelegynae</taxon>
        <taxon>Araneoidea</taxon>
        <taxon>Araneidae</taxon>
        <taxon>Araneus</taxon>
    </lineage>
</organism>
<name>A0A4Y2CH51_ARAVE</name>
<dbReference type="AlphaFoldDB" id="A0A4Y2CH51"/>
<dbReference type="EMBL" id="BGPR01000189">
    <property type="protein sequence ID" value="GBM03216.1"/>
    <property type="molecule type" value="Genomic_DNA"/>
</dbReference>
<evidence type="ECO:0000313" key="1">
    <source>
        <dbReference type="EMBL" id="GBM03216.1"/>
    </source>
</evidence>
<protein>
    <submittedName>
        <fullName evidence="1">Uncharacterized protein</fullName>
    </submittedName>
</protein>
<sequence>MQKELFEVSSNTSKAGHPREAMPFVLKSFFPAHSSRNIRHVIHGGSKVCYRRSSIPLLLLSHTADFRFLASSRSPNVGRTFVFPLPSQRGPQKVIQAFQFDFKLFGIPTLPFRYANFHRFLILTRGFSFPCSKNSSEEQM</sequence>
<proteinExistence type="predicted"/>
<gene>
    <name evidence="1" type="ORF">AVEN_142517_1</name>
</gene>
<dbReference type="Proteomes" id="UP000499080">
    <property type="component" value="Unassembled WGS sequence"/>
</dbReference>
<comment type="caution">
    <text evidence="1">The sequence shown here is derived from an EMBL/GenBank/DDBJ whole genome shotgun (WGS) entry which is preliminary data.</text>
</comment>
<keyword evidence="2" id="KW-1185">Reference proteome</keyword>
<reference evidence="1 2" key="1">
    <citation type="journal article" date="2019" name="Sci. Rep.">
        <title>Orb-weaving spider Araneus ventricosus genome elucidates the spidroin gene catalogue.</title>
        <authorList>
            <person name="Kono N."/>
            <person name="Nakamura H."/>
            <person name="Ohtoshi R."/>
            <person name="Moran D.A.P."/>
            <person name="Shinohara A."/>
            <person name="Yoshida Y."/>
            <person name="Fujiwara M."/>
            <person name="Mori M."/>
            <person name="Tomita M."/>
            <person name="Arakawa K."/>
        </authorList>
    </citation>
    <scope>NUCLEOTIDE SEQUENCE [LARGE SCALE GENOMIC DNA]</scope>
</reference>
<evidence type="ECO:0000313" key="2">
    <source>
        <dbReference type="Proteomes" id="UP000499080"/>
    </source>
</evidence>